<feature type="transmembrane region" description="Helical" evidence="11">
    <location>
        <begin position="76"/>
        <end position="94"/>
    </location>
</feature>
<dbReference type="AlphaFoldDB" id="A0A0D7B7J0"/>
<evidence type="ECO:0000256" key="10">
    <source>
        <dbReference type="SAM" id="MobiDB-lite"/>
    </source>
</evidence>
<comment type="similarity">
    <text evidence="2">Belongs to the G-protein coupled receptor 4 family.</text>
</comment>
<evidence type="ECO:0000256" key="8">
    <source>
        <dbReference type="ARBA" id="ARBA00023170"/>
    </source>
</evidence>
<comment type="subcellular location">
    <subcellularLocation>
        <location evidence="1">Membrane</location>
        <topology evidence="1">Multi-pass membrane protein</topology>
    </subcellularLocation>
</comment>
<evidence type="ECO:0000313" key="12">
    <source>
        <dbReference type="EMBL" id="KIY66513.1"/>
    </source>
</evidence>
<proteinExistence type="inferred from homology"/>
<evidence type="ECO:0000256" key="7">
    <source>
        <dbReference type="ARBA" id="ARBA00023136"/>
    </source>
</evidence>
<reference evidence="12 13" key="1">
    <citation type="journal article" date="2015" name="Fungal Genet. Biol.">
        <title>Evolution of novel wood decay mechanisms in Agaricales revealed by the genome sequences of Fistulina hepatica and Cylindrobasidium torrendii.</title>
        <authorList>
            <person name="Floudas D."/>
            <person name="Held B.W."/>
            <person name="Riley R."/>
            <person name="Nagy L.G."/>
            <person name="Koehler G."/>
            <person name="Ransdell A.S."/>
            <person name="Younus H."/>
            <person name="Chow J."/>
            <person name="Chiniquy J."/>
            <person name="Lipzen A."/>
            <person name="Tritt A."/>
            <person name="Sun H."/>
            <person name="Haridas S."/>
            <person name="LaButti K."/>
            <person name="Ohm R.A."/>
            <person name="Kues U."/>
            <person name="Blanchette R.A."/>
            <person name="Grigoriev I.V."/>
            <person name="Minto R.E."/>
            <person name="Hibbett D.S."/>
        </authorList>
    </citation>
    <scope>NUCLEOTIDE SEQUENCE [LARGE SCALE GENOMIC DNA]</scope>
    <source>
        <strain evidence="12 13">FP15055 ss-10</strain>
    </source>
</reference>
<dbReference type="OrthoDB" id="2874149at2759"/>
<feature type="transmembrane region" description="Helical" evidence="11">
    <location>
        <begin position="38"/>
        <end position="56"/>
    </location>
</feature>
<name>A0A0D7B7J0_9AGAR</name>
<dbReference type="PRINTS" id="PR00901">
    <property type="entry name" value="PHEROMONEBAR"/>
</dbReference>
<dbReference type="PANTHER" id="PTHR28097:SF1">
    <property type="entry name" value="PHEROMONE A FACTOR RECEPTOR"/>
    <property type="match status" value="1"/>
</dbReference>
<protein>
    <submittedName>
        <fullName evidence="12">STE3-domain-containing protein</fullName>
    </submittedName>
</protein>
<accession>A0A0D7B7J0</accession>
<dbReference type="PRINTS" id="PR00899">
    <property type="entry name" value="GPCRSTE3"/>
</dbReference>
<dbReference type="Proteomes" id="UP000054007">
    <property type="component" value="Unassembled WGS sequence"/>
</dbReference>
<dbReference type="EMBL" id="KN880552">
    <property type="protein sequence ID" value="KIY66513.1"/>
    <property type="molecule type" value="Genomic_DNA"/>
</dbReference>
<feature type="region of interest" description="Disordered" evidence="10">
    <location>
        <begin position="454"/>
        <end position="525"/>
    </location>
</feature>
<organism evidence="12 13">
    <name type="scientific">Cylindrobasidium torrendii FP15055 ss-10</name>
    <dbReference type="NCBI Taxonomy" id="1314674"/>
    <lineage>
        <taxon>Eukaryota</taxon>
        <taxon>Fungi</taxon>
        <taxon>Dikarya</taxon>
        <taxon>Basidiomycota</taxon>
        <taxon>Agaricomycotina</taxon>
        <taxon>Agaricomycetes</taxon>
        <taxon>Agaricomycetidae</taxon>
        <taxon>Agaricales</taxon>
        <taxon>Marasmiineae</taxon>
        <taxon>Physalacriaceae</taxon>
        <taxon>Cylindrobasidium</taxon>
    </lineage>
</organism>
<feature type="transmembrane region" description="Helical" evidence="11">
    <location>
        <begin position="204"/>
        <end position="227"/>
    </location>
</feature>
<evidence type="ECO:0000256" key="2">
    <source>
        <dbReference type="ARBA" id="ARBA00011085"/>
    </source>
</evidence>
<feature type="transmembrane region" description="Helical" evidence="11">
    <location>
        <begin position="114"/>
        <end position="134"/>
    </location>
</feature>
<feature type="compositionally biased region" description="Low complexity" evidence="10">
    <location>
        <begin position="482"/>
        <end position="500"/>
    </location>
</feature>
<keyword evidence="8" id="KW-0675">Receptor</keyword>
<keyword evidence="6" id="KW-0297">G-protein coupled receptor</keyword>
<dbReference type="Pfam" id="PF02076">
    <property type="entry name" value="STE3"/>
    <property type="match status" value="1"/>
</dbReference>
<keyword evidence="3" id="KW-0589">Pheromone response</keyword>
<gene>
    <name evidence="12" type="ORF">CYLTODRAFT_377635</name>
</gene>
<evidence type="ECO:0000313" key="13">
    <source>
        <dbReference type="Proteomes" id="UP000054007"/>
    </source>
</evidence>
<keyword evidence="4 11" id="KW-0812">Transmembrane</keyword>
<feature type="transmembrane region" description="Helical" evidence="11">
    <location>
        <begin position="270"/>
        <end position="289"/>
    </location>
</feature>
<keyword evidence="13" id="KW-1185">Reference proteome</keyword>
<evidence type="ECO:0000256" key="9">
    <source>
        <dbReference type="ARBA" id="ARBA00023224"/>
    </source>
</evidence>
<evidence type="ECO:0000256" key="1">
    <source>
        <dbReference type="ARBA" id="ARBA00004141"/>
    </source>
</evidence>
<feature type="transmembrane region" description="Helical" evidence="11">
    <location>
        <begin position="159"/>
        <end position="184"/>
    </location>
</feature>
<keyword evidence="7 11" id="KW-0472">Membrane</keyword>
<dbReference type="GO" id="GO:0000750">
    <property type="term" value="P:pheromone-dependent signal transduction involved in conjugation with cellular fusion"/>
    <property type="evidence" value="ECO:0007669"/>
    <property type="project" value="TreeGrafter"/>
</dbReference>
<evidence type="ECO:0000256" key="5">
    <source>
        <dbReference type="ARBA" id="ARBA00022989"/>
    </source>
</evidence>
<sequence length="541" mass="60539">MLDPTYPLFPVASFIACAITLIPLPWHLQAWNSGTCAFMMWTAATSFVRAVNSVIWKDNVENVAPVWCDITTQIMLGAGVGIPASILCISRRLYKITTIQAVAVTREDKRKDLYIDLSISVGIPIIALICHIVVHPHRFDIFEQIGCFPVTYYTLPTWFLWYLWPVGLGVVSFVYSALTLRSFIIRRAQFASLLSTTNVSLQRYFRLMLLSIADMLLTLPLSIWTVVTNSSVVMAPWVSWEETHYGWSRIGYRPALVWRQNATAQTAVEITRWLPVLCAIIFFGLFGFASEAQKNYKRIFNAFSRFVGYKPKPASKKPKFHMTMPTLKKVTTTRQNSDATLPVYSVGPQLSGKSLKDSFELGPYSPTSDKTAVSSPKSYTPSMYLSSPTRHQHSVASFEACASSSVGHLTLMEDDVSLVTHDRVDENVMPRGEDSFIVGGDYVASMSELRRHGFEDDFKPLPPLPSQADSTTTEPARASQAPTRTPLSLPTSPSRTYPSPFTWEPVRSPTRAEVHVPRRPTSVPSALDRQTHEIPLPLYAV</sequence>
<dbReference type="InterPro" id="IPR000481">
    <property type="entry name" value="GPCR_Pheromne_B_alpha_rcpt"/>
</dbReference>
<dbReference type="GO" id="GO:0005886">
    <property type="term" value="C:plasma membrane"/>
    <property type="evidence" value="ECO:0007669"/>
    <property type="project" value="TreeGrafter"/>
</dbReference>
<dbReference type="GO" id="GO:0004934">
    <property type="term" value="F:mating-type alpha-factor pheromone receptor activity"/>
    <property type="evidence" value="ECO:0007669"/>
    <property type="project" value="InterPro"/>
</dbReference>
<keyword evidence="9" id="KW-0807">Transducer</keyword>
<dbReference type="CDD" id="cd14966">
    <property type="entry name" value="7tmD_STE3"/>
    <property type="match status" value="1"/>
</dbReference>
<dbReference type="InterPro" id="IPR001499">
    <property type="entry name" value="GPCR_STE3"/>
</dbReference>
<evidence type="ECO:0000256" key="6">
    <source>
        <dbReference type="ARBA" id="ARBA00023040"/>
    </source>
</evidence>
<feature type="transmembrane region" description="Helical" evidence="11">
    <location>
        <begin position="6"/>
        <end position="26"/>
    </location>
</feature>
<feature type="region of interest" description="Disordered" evidence="10">
    <location>
        <begin position="365"/>
        <end position="386"/>
    </location>
</feature>
<evidence type="ECO:0000256" key="4">
    <source>
        <dbReference type="ARBA" id="ARBA00022692"/>
    </source>
</evidence>
<dbReference type="PANTHER" id="PTHR28097">
    <property type="entry name" value="PHEROMONE A FACTOR RECEPTOR"/>
    <property type="match status" value="1"/>
</dbReference>
<evidence type="ECO:0000256" key="11">
    <source>
        <dbReference type="SAM" id="Phobius"/>
    </source>
</evidence>
<keyword evidence="5 11" id="KW-1133">Transmembrane helix</keyword>
<evidence type="ECO:0000256" key="3">
    <source>
        <dbReference type="ARBA" id="ARBA00022507"/>
    </source>
</evidence>